<dbReference type="EC" id="3.1.4.4" evidence="3"/>
<accession>A0A220VFJ8</accession>
<dbReference type="InterPro" id="IPR001736">
    <property type="entry name" value="PLipase_D/transphosphatidylase"/>
</dbReference>
<dbReference type="EMBL" id="CP022356">
    <property type="protein sequence ID" value="ASK79137.1"/>
    <property type="molecule type" value="Genomic_DNA"/>
</dbReference>
<feature type="domain" description="PLD phosphodiesterase" evidence="7">
    <location>
        <begin position="207"/>
        <end position="229"/>
    </location>
</feature>
<dbReference type="Proteomes" id="UP000242175">
    <property type="component" value="Chromosome small"/>
</dbReference>
<comment type="catalytic activity">
    <reaction evidence="1">
        <text>a 1,2-diacyl-sn-glycero-3-phosphocholine + H2O = a 1,2-diacyl-sn-glycero-3-phosphate + choline + H(+)</text>
        <dbReference type="Rhea" id="RHEA:14445"/>
        <dbReference type="ChEBI" id="CHEBI:15354"/>
        <dbReference type="ChEBI" id="CHEBI:15377"/>
        <dbReference type="ChEBI" id="CHEBI:15378"/>
        <dbReference type="ChEBI" id="CHEBI:57643"/>
        <dbReference type="ChEBI" id="CHEBI:58608"/>
        <dbReference type="EC" id="3.1.4.4"/>
    </reaction>
</comment>
<evidence type="ECO:0000259" key="7">
    <source>
        <dbReference type="PROSITE" id="PS50035"/>
    </source>
</evidence>
<evidence type="ECO:0000256" key="6">
    <source>
        <dbReference type="ARBA" id="ARBA00023098"/>
    </source>
</evidence>
<dbReference type="SUPFAM" id="SSF56024">
    <property type="entry name" value="Phospholipase D/nuclease"/>
    <property type="match status" value="1"/>
</dbReference>
<gene>
    <name evidence="8" type="ORF">CF386_08695</name>
</gene>
<evidence type="ECO:0000313" key="8">
    <source>
        <dbReference type="EMBL" id="ASK79137.1"/>
    </source>
</evidence>
<keyword evidence="9" id="KW-1185">Reference proteome</keyword>
<dbReference type="Pfam" id="PF13091">
    <property type="entry name" value="PLDc_2"/>
    <property type="match status" value="1"/>
</dbReference>
<dbReference type="Gene3D" id="3.30.870.10">
    <property type="entry name" value="Endonuclease Chain A"/>
    <property type="match status" value="1"/>
</dbReference>
<name>A0A220VFJ8_9GAMM</name>
<dbReference type="PANTHER" id="PTHR43856:SF1">
    <property type="entry name" value="MITOCHONDRIAL CARDIOLIPIN HYDROLASE"/>
    <property type="match status" value="1"/>
</dbReference>
<proteinExistence type="inferred from homology"/>
<dbReference type="PANTHER" id="PTHR43856">
    <property type="entry name" value="CARDIOLIPIN HYDROLASE"/>
    <property type="match status" value="1"/>
</dbReference>
<dbReference type="GO" id="GO:0006793">
    <property type="term" value="P:phosphorus metabolic process"/>
    <property type="evidence" value="ECO:0007669"/>
    <property type="project" value="UniProtKB-ARBA"/>
</dbReference>
<dbReference type="GO" id="GO:0004630">
    <property type="term" value="F:phospholipase D activity"/>
    <property type="evidence" value="ECO:0007669"/>
    <property type="project" value="UniProtKB-EC"/>
</dbReference>
<evidence type="ECO:0000256" key="1">
    <source>
        <dbReference type="ARBA" id="ARBA00000798"/>
    </source>
</evidence>
<evidence type="ECO:0000256" key="3">
    <source>
        <dbReference type="ARBA" id="ARBA00012027"/>
    </source>
</evidence>
<evidence type="ECO:0000256" key="5">
    <source>
        <dbReference type="ARBA" id="ARBA00022963"/>
    </source>
</evidence>
<dbReference type="RefSeq" id="WP_089074045.1">
    <property type="nucleotide sequence ID" value="NZ_CBCSAM010000002.1"/>
</dbReference>
<reference evidence="8 9" key="1">
    <citation type="journal article" date="2016" name="Int. J. Syst. Evol. Microbiol.">
        <title>Paraphotobacterium marinum gen. nov., sp. nov., a member of the family Vibrionaceae, isolated from surface seawater.</title>
        <authorList>
            <person name="Huang Z."/>
            <person name="Dong C."/>
            <person name="Shao Z."/>
        </authorList>
    </citation>
    <scope>NUCLEOTIDE SEQUENCE [LARGE SCALE GENOMIC DNA]</scope>
    <source>
        <strain evidence="8 9">NSCS20N07D</strain>
    </source>
</reference>
<keyword evidence="6" id="KW-0443">Lipid metabolism</keyword>
<dbReference type="KEGG" id="pmai:CF386_08695"/>
<sequence>MQNTLNLETNTFNQLWDILEPQLINLFESSNYSDFILSEPSIEFDFPYVNNVDKIKSYLLALMINNNMAFEDILSELVYFFYKTTQDHKLFFVQLNHLLIPYGYKFSFNENSFSFRPTLTVSHSKNGFGLVKNEDREEITMACLHNAREEIWMNMYTITHKTFIYKIIDKHHQGINCDIFIDENGNNLTAYDLFRRNGVNCEYVDSHDKTCIFDNEIVLIGSQNISQNAFQKYESLYIHRDKNFALQKKNDFKRNEKLIFKEKK</sequence>
<comment type="similarity">
    <text evidence="2">Belongs to the phospholipase D family.</text>
</comment>
<dbReference type="InterPro" id="IPR051406">
    <property type="entry name" value="PLD_domain"/>
</dbReference>
<protein>
    <recommendedName>
        <fullName evidence="3">phospholipase D</fullName>
        <ecNumber evidence="3">3.1.4.4</ecNumber>
    </recommendedName>
</protein>
<evidence type="ECO:0000256" key="4">
    <source>
        <dbReference type="ARBA" id="ARBA00022801"/>
    </source>
</evidence>
<evidence type="ECO:0000313" key="9">
    <source>
        <dbReference type="Proteomes" id="UP000242175"/>
    </source>
</evidence>
<dbReference type="InterPro" id="IPR025202">
    <property type="entry name" value="PLD-like_dom"/>
</dbReference>
<organism evidence="8 9">
    <name type="scientific">Paraphotobacterium marinum</name>
    <dbReference type="NCBI Taxonomy" id="1755811"/>
    <lineage>
        <taxon>Bacteria</taxon>
        <taxon>Pseudomonadati</taxon>
        <taxon>Pseudomonadota</taxon>
        <taxon>Gammaproteobacteria</taxon>
        <taxon>Vibrionales</taxon>
        <taxon>Vibrionaceae</taxon>
        <taxon>Paraphotobacterium</taxon>
    </lineage>
</organism>
<dbReference type="AlphaFoldDB" id="A0A220VFJ8"/>
<keyword evidence="4" id="KW-0378">Hydrolase</keyword>
<keyword evidence="5" id="KW-0442">Lipid degradation</keyword>
<evidence type="ECO:0000256" key="2">
    <source>
        <dbReference type="ARBA" id="ARBA00008664"/>
    </source>
</evidence>
<dbReference type="GO" id="GO:0016042">
    <property type="term" value="P:lipid catabolic process"/>
    <property type="evidence" value="ECO:0007669"/>
    <property type="project" value="UniProtKB-KW"/>
</dbReference>
<dbReference type="PROSITE" id="PS50035">
    <property type="entry name" value="PLD"/>
    <property type="match status" value="1"/>
</dbReference>
<dbReference type="GO" id="GO:0016891">
    <property type="term" value="F:RNA endonuclease activity producing 5'-phosphomonoesters, hydrolytic mechanism"/>
    <property type="evidence" value="ECO:0007669"/>
    <property type="project" value="TreeGrafter"/>
</dbReference>